<dbReference type="InterPro" id="IPR003395">
    <property type="entry name" value="RecF/RecN/SMC_N"/>
</dbReference>
<dbReference type="InterPro" id="IPR018078">
    <property type="entry name" value="DNA-binding_RecF_CS"/>
</dbReference>
<dbReference type="AlphaFoldDB" id="A0A379DH76"/>
<keyword evidence="5 9" id="KW-0235">DNA replication</keyword>
<dbReference type="EMBL" id="UGTI01000001">
    <property type="protein sequence ID" value="SUB77750.1"/>
    <property type="molecule type" value="Genomic_DNA"/>
</dbReference>
<dbReference type="Gene3D" id="1.20.1050.90">
    <property type="entry name" value="RecF/RecN/SMC, N-terminal domain"/>
    <property type="match status" value="1"/>
</dbReference>
<evidence type="ECO:0000256" key="5">
    <source>
        <dbReference type="ARBA" id="ARBA00022705"/>
    </source>
</evidence>
<gene>
    <name evidence="9 12" type="primary">recF</name>
    <name evidence="12" type="ORF">NCTC13100_00889</name>
</gene>
<evidence type="ECO:0000256" key="9">
    <source>
        <dbReference type="HAMAP-Rule" id="MF_00365"/>
    </source>
</evidence>
<dbReference type="PROSITE" id="PS00618">
    <property type="entry name" value="RECF_2"/>
    <property type="match status" value="1"/>
</dbReference>
<dbReference type="InterPro" id="IPR001238">
    <property type="entry name" value="DNA-binding_RecF"/>
</dbReference>
<dbReference type="GO" id="GO:0006302">
    <property type="term" value="P:double-strand break repair"/>
    <property type="evidence" value="ECO:0007669"/>
    <property type="project" value="TreeGrafter"/>
</dbReference>
<comment type="subcellular location">
    <subcellularLocation>
        <location evidence="1 9 10">Cytoplasm</location>
    </subcellularLocation>
</comment>
<keyword evidence="6 9" id="KW-0547">Nucleotide-binding</keyword>
<protein>
    <recommendedName>
        <fullName evidence="3 9">DNA replication and repair protein RecF</fullName>
    </recommendedName>
</protein>
<evidence type="ECO:0000313" key="12">
    <source>
        <dbReference type="EMBL" id="SUB77750.1"/>
    </source>
</evidence>
<sequence length="380" mass="44062">MLSGKLLSLYNMIIEQLNIINFKSIASASCSFSPKVNCLVGLNGMGKTNLLDALHYLSFTRSHLGINDYLAVRHNTDMAVLEGKYRSINGDSRSVMLSIRPGQRKILRRNQKEYSKLSEHIGHFPLVIVSPQDYQLIQGGSDERRRFIDQLLSQQDASYLADLIQYNKLLAQRNTMLKKEDRNIPVMEVLEMQMERYGTSIASKRLRFIGEFVPIFRKYYSFISGDKEEVDLIYRTQIVPEAPPLAEQMAKVRERDYILGYSTHGIQKDELLMTLGNELMRKIGSQGQNKCYLVSLKLAQYRHQQMHNPESPILLLDDIFDKLDSERVERIIRLVAGDEFGQIFITDTNRKYLDEIIRQWGDDYRIFRLENGEINSFEQV</sequence>
<keyword evidence="8 9" id="KW-0238">DNA-binding</keyword>
<evidence type="ECO:0000256" key="10">
    <source>
        <dbReference type="RuleBase" id="RU000578"/>
    </source>
</evidence>
<evidence type="ECO:0000256" key="3">
    <source>
        <dbReference type="ARBA" id="ARBA00020170"/>
    </source>
</evidence>
<evidence type="ECO:0000256" key="2">
    <source>
        <dbReference type="ARBA" id="ARBA00008016"/>
    </source>
</evidence>
<dbReference type="PANTHER" id="PTHR32182:SF0">
    <property type="entry name" value="DNA REPLICATION AND REPAIR PROTEIN RECF"/>
    <property type="match status" value="1"/>
</dbReference>
<evidence type="ECO:0000256" key="1">
    <source>
        <dbReference type="ARBA" id="ARBA00004496"/>
    </source>
</evidence>
<proteinExistence type="inferred from homology"/>
<dbReference type="PROSITE" id="PS00617">
    <property type="entry name" value="RECF_1"/>
    <property type="match status" value="1"/>
</dbReference>
<dbReference type="NCBIfam" id="TIGR00611">
    <property type="entry name" value="recf"/>
    <property type="match status" value="1"/>
</dbReference>
<evidence type="ECO:0000256" key="8">
    <source>
        <dbReference type="ARBA" id="ARBA00023125"/>
    </source>
</evidence>
<feature type="binding site" evidence="9">
    <location>
        <begin position="41"/>
        <end position="48"/>
    </location>
    <ligand>
        <name>ATP</name>
        <dbReference type="ChEBI" id="CHEBI:30616"/>
    </ligand>
</feature>
<dbReference type="GO" id="GO:0000731">
    <property type="term" value="P:DNA synthesis involved in DNA repair"/>
    <property type="evidence" value="ECO:0007669"/>
    <property type="project" value="TreeGrafter"/>
</dbReference>
<keyword evidence="9 10" id="KW-0227">DNA damage</keyword>
<dbReference type="GO" id="GO:0005737">
    <property type="term" value="C:cytoplasm"/>
    <property type="evidence" value="ECO:0007669"/>
    <property type="project" value="UniProtKB-SubCell"/>
</dbReference>
<evidence type="ECO:0000256" key="6">
    <source>
        <dbReference type="ARBA" id="ARBA00022741"/>
    </source>
</evidence>
<evidence type="ECO:0000256" key="4">
    <source>
        <dbReference type="ARBA" id="ARBA00022490"/>
    </source>
</evidence>
<evidence type="ECO:0000256" key="7">
    <source>
        <dbReference type="ARBA" id="ARBA00022840"/>
    </source>
</evidence>
<dbReference type="InterPro" id="IPR027417">
    <property type="entry name" value="P-loop_NTPase"/>
</dbReference>
<comment type="similarity">
    <text evidence="2 9 10">Belongs to the RecF family.</text>
</comment>
<reference evidence="12 13" key="1">
    <citation type="submission" date="2018-06" db="EMBL/GenBank/DDBJ databases">
        <authorList>
            <consortium name="Pathogen Informatics"/>
            <person name="Doyle S."/>
        </authorList>
    </citation>
    <scope>NUCLEOTIDE SEQUENCE [LARGE SCALE GENOMIC DNA]</scope>
    <source>
        <strain evidence="12 13">NCTC13100</strain>
    </source>
</reference>
<evidence type="ECO:0000313" key="13">
    <source>
        <dbReference type="Proteomes" id="UP000254263"/>
    </source>
</evidence>
<dbReference type="GO" id="GO:0009432">
    <property type="term" value="P:SOS response"/>
    <property type="evidence" value="ECO:0007669"/>
    <property type="project" value="UniProtKB-UniRule"/>
</dbReference>
<keyword evidence="9 10" id="KW-0742">SOS response</keyword>
<keyword evidence="9 10" id="KW-0234">DNA repair</keyword>
<dbReference type="GO" id="GO:0005524">
    <property type="term" value="F:ATP binding"/>
    <property type="evidence" value="ECO:0007669"/>
    <property type="project" value="UniProtKB-UniRule"/>
</dbReference>
<feature type="domain" description="RecF/RecN/SMC N-terminal" evidence="11">
    <location>
        <begin position="14"/>
        <end position="355"/>
    </location>
</feature>
<dbReference type="GO" id="GO:0003697">
    <property type="term" value="F:single-stranded DNA binding"/>
    <property type="evidence" value="ECO:0007669"/>
    <property type="project" value="UniProtKB-UniRule"/>
</dbReference>
<dbReference type="PANTHER" id="PTHR32182">
    <property type="entry name" value="DNA REPLICATION AND REPAIR PROTEIN RECF"/>
    <property type="match status" value="1"/>
</dbReference>
<evidence type="ECO:0000259" key="11">
    <source>
        <dbReference type="Pfam" id="PF02463"/>
    </source>
</evidence>
<keyword evidence="4 9" id="KW-0963">Cytoplasm</keyword>
<dbReference type="InterPro" id="IPR042174">
    <property type="entry name" value="RecF_2"/>
</dbReference>
<comment type="function">
    <text evidence="9 10">The RecF protein is involved in DNA metabolism; it is required for DNA replication and normal SOS inducibility. RecF binds preferentially to single-stranded, linear DNA. It also seems to bind ATP.</text>
</comment>
<dbReference type="HAMAP" id="MF_00365">
    <property type="entry name" value="RecF"/>
    <property type="match status" value="1"/>
</dbReference>
<organism evidence="12 13">
    <name type="scientific">Porphyromonas macacae</name>
    <dbReference type="NCBI Taxonomy" id="28115"/>
    <lineage>
        <taxon>Bacteria</taxon>
        <taxon>Pseudomonadati</taxon>
        <taxon>Bacteroidota</taxon>
        <taxon>Bacteroidia</taxon>
        <taxon>Bacteroidales</taxon>
        <taxon>Porphyromonadaceae</taxon>
        <taxon>Porphyromonas</taxon>
    </lineage>
</organism>
<accession>A0A379DH76</accession>
<keyword evidence="7 9" id="KW-0067">ATP-binding</keyword>
<dbReference type="Proteomes" id="UP000254263">
    <property type="component" value="Unassembled WGS sequence"/>
</dbReference>
<name>A0A379DH76_9PORP</name>
<dbReference type="Gene3D" id="3.40.50.300">
    <property type="entry name" value="P-loop containing nucleotide triphosphate hydrolases"/>
    <property type="match status" value="1"/>
</dbReference>
<dbReference type="Pfam" id="PF02463">
    <property type="entry name" value="SMC_N"/>
    <property type="match status" value="1"/>
</dbReference>
<dbReference type="SUPFAM" id="SSF52540">
    <property type="entry name" value="P-loop containing nucleoside triphosphate hydrolases"/>
    <property type="match status" value="1"/>
</dbReference>
<dbReference type="GO" id="GO:0006260">
    <property type="term" value="P:DNA replication"/>
    <property type="evidence" value="ECO:0007669"/>
    <property type="project" value="UniProtKB-UniRule"/>
</dbReference>